<accession>A0A2J8IT53</accession>
<evidence type="ECO:0000256" key="1">
    <source>
        <dbReference type="SAM" id="MobiDB-lite"/>
    </source>
</evidence>
<proteinExistence type="predicted"/>
<sequence length="199" mass="20770">CLFKLDGAGLALTIRGLPTGGAQLAAGGSAYQAVGRQFQPRATALQGPSQVTATGGPANSSRLGGAFGWESAGAGWRSDLRRSSSSPRLFAAELRPAQTGSVLGRTSRDAQPQHAPASPVLWKRQGTSSRQGPGRRLCTRRTVLRAYDNSRRPSPVSAMSVASTSTGCIPASTVSSSAVSQRSIFTSMRRRSGTTWPLI</sequence>
<protein>
    <submittedName>
        <fullName evidence="2">USP22 isoform 1</fullName>
    </submittedName>
</protein>
<comment type="caution">
    <text evidence="2">The sequence shown here is derived from an EMBL/GenBank/DDBJ whole genome shotgun (WGS) entry which is preliminary data.</text>
</comment>
<reference evidence="2 3" key="1">
    <citation type="submission" date="2017-12" db="EMBL/GenBank/DDBJ databases">
        <title>High-resolution comparative analysis of great ape genomes.</title>
        <authorList>
            <person name="Pollen A."/>
            <person name="Hastie A."/>
            <person name="Hormozdiari F."/>
            <person name="Dougherty M."/>
            <person name="Liu R."/>
            <person name="Chaisson M."/>
            <person name="Hoppe E."/>
            <person name="Hill C."/>
            <person name="Pang A."/>
            <person name="Hillier L."/>
            <person name="Baker C."/>
            <person name="Armstrong J."/>
            <person name="Shendure J."/>
            <person name="Paten B."/>
            <person name="Wilson R."/>
            <person name="Chao H."/>
            <person name="Schneider V."/>
            <person name="Ventura M."/>
            <person name="Kronenberg Z."/>
            <person name="Murali S."/>
            <person name="Gordon D."/>
            <person name="Cantsilieris S."/>
            <person name="Munson K."/>
            <person name="Nelson B."/>
            <person name="Raja A."/>
            <person name="Underwood J."/>
            <person name="Diekhans M."/>
            <person name="Fiddes I."/>
            <person name="Haussler D."/>
            <person name="Eichler E."/>
        </authorList>
    </citation>
    <scope>NUCLEOTIDE SEQUENCE [LARGE SCALE GENOMIC DNA]</scope>
    <source>
        <strain evidence="2">Yerkes chimp pedigree #C0471</strain>
    </source>
</reference>
<evidence type="ECO:0000313" key="3">
    <source>
        <dbReference type="Proteomes" id="UP000236370"/>
    </source>
</evidence>
<feature type="non-terminal residue" evidence="2">
    <location>
        <position position="1"/>
    </location>
</feature>
<organism evidence="2 3">
    <name type="scientific">Pan troglodytes</name>
    <name type="common">Chimpanzee</name>
    <dbReference type="NCBI Taxonomy" id="9598"/>
    <lineage>
        <taxon>Eukaryota</taxon>
        <taxon>Metazoa</taxon>
        <taxon>Chordata</taxon>
        <taxon>Craniata</taxon>
        <taxon>Vertebrata</taxon>
        <taxon>Euteleostomi</taxon>
        <taxon>Mammalia</taxon>
        <taxon>Eutheria</taxon>
        <taxon>Euarchontoglires</taxon>
        <taxon>Primates</taxon>
        <taxon>Haplorrhini</taxon>
        <taxon>Catarrhini</taxon>
        <taxon>Hominidae</taxon>
        <taxon>Pan</taxon>
    </lineage>
</organism>
<feature type="region of interest" description="Disordered" evidence="1">
    <location>
        <begin position="98"/>
        <end position="135"/>
    </location>
</feature>
<dbReference type="AlphaFoldDB" id="A0A2J8IT53"/>
<name>A0A2J8IT53_PANTR</name>
<dbReference type="EMBL" id="NBAG03000603">
    <property type="protein sequence ID" value="PNI13691.1"/>
    <property type="molecule type" value="Genomic_DNA"/>
</dbReference>
<evidence type="ECO:0000313" key="2">
    <source>
        <dbReference type="EMBL" id="PNI13691.1"/>
    </source>
</evidence>
<dbReference type="Proteomes" id="UP000236370">
    <property type="component" value="Unassembled WGS sequence"/>
</dbReference>
<gene>
    <name evidence="2" type="ORF">CK820_G0053458</name>
</gene>